<sequence length="221" mass="23765">MPSSSPSASYTAGAEPDRTSAMRAAVELAKSYRLLNHGPTVLVSAAHGGQRNIMAAAWNMALDFAPPKVSLVLDKSTYTRELVEASGHFCLNVPCRAQAGAVLALGQLSGRELRGNADGGDKFTRFGLDTVAASSCEAPLLEGCVAWLECRLIPEPRNQQLYDLFIGEVVAAWADTRVFADGHWRYDDSSDPALRTLHYVAGGHFFAIGEAFETQALPPLR</sequence>
<proteinExistence type="inferred from homology"/>
<dbReference type="GO" id="GO:0016646">
    <property type="term" value="F:oxidoreductase activity, acting on the CH-NH group of donors, NAD or NADP as acceptor"/>
    <property type="evidence" value="ECO:0007669"/>
    <property type="project" value="UniProtKB-ARBA"/>
</dbReference>
<dbReference type="PANTHER" id="PTHR43567:SF1">
    <property type="entry name" value="FLAVOREDOXIN"/>
    <property type="match status" value="1"/>
</dbReference>
<protein>
    <submittedName>
        <fullName evidence="5">Flavin reductase</fullName>
    </submittedName>
</protein>
<reference evidence="5 6" key="1">
    <citation type="submission" date="2014-02" db="EMBL/GenBank/DDBJ databases">
        <title>Draft Genome of Hylemonella gracilis isolated from the Niagara River.</title>
        <authorList>
            <person name="Pawlowski D.R."/>
            <person name="Koudelka G.B."/>
        </authorList>
    </citation>
    <scope>NUCLEOTIDE SEQUENCE [LARGE SCALE GENOMIC DNA]</scope>
    <source>
        <strain evidence="5 6">Niagara R</strain>
    </source>
</reference>
<evidence type="ECO:0000256" key="2">
    <source>
        <dbReference type="ARBA" id="ARBA00022630"/>
    </source>
</evidence>
<keyword evidence="2" id="KW-0285">Flavoprotein</keyword>
<evidence type="ECO:0000256" key="1">
    <source>
        <dbReference type="ARBA" id="ARBA00001917"/>
    </source>
</evidence>
<comment type="cofactor">
    <cofactor evidence="1">
        <name>FMN</name>
        <dbReference type="ChEBI" id="CHEBI:58210"/>
    </cofactor>
</comment>
<dbReference type="Pfam" id="PF01613">
    <property type="entry name" value="Flavin_Reduct"/>
    <property type="match status" value="1"/>
</dbReference>
<dbReference type="eggNOG" id="COG1853">
    <property type="taxonomic scope" value="Bacteria"/>
</dbReference>
<dbReference type="STRING" id="1458275.AZ34_03455"/>
<comment type="similarity">
    <text evidence="3">Belongs to the flavoredoxin family.</text>
</comment>
<dbReference type="GO" id="GO:0010181">
    <property type="term" value="F:FMN binding"/>
    <property type="evidence" value="ECO:0007669"/>
    <property type="project" value="InterPro"/>
</dbReference>
<dbReference type="PANTHER" id="PTHR43567">
    <property type="entry name" value="FLAVOREDOXIN-RELATED-RELATED"/>
    <property type="match status" value="1"/>
</dbReference>
<evidence type="ECO:0000313" key="5">
    <source>
        <dbReference type="EMBL" id="EYC50224.1"/>
    </source>
</evidence>
<dbReference type="SUPFAM" id="SSF50475">
    <property type="entry name" value="FMN-binding split barrel"/>
    <property type="match status" value="1"/>
</dbReference>
<gene>
    <name evidence="5" type="ORF">AZ34_03455</name>
</gene>
<organism evidence="5 6">
    <name type="scientific">Hylemonella gracilis str. Niagara R</name>
    <dbReference type="NCBI Taxonomy" id="1458275"/>
    <lineage>
        <taxon>Bacteria</taxon>
        <taxon>Pseudomonadati</taxon>
        <taxon>Pseudomonadota</taxon>
        <taxon>Betaproteobacteria</taxon>
        <taxon>Burkholderiales</taxon>
        <taxon>Comamonadaceae</taxon>
        <taxon>Hylemonella</taxon>
    </lineage>
</organism>
<evidence type="ECO:0000313" key="6">
    <source>
        <dbReference type="Proteomes" id="UP000023268"/>
    </source>
</evidence>
<dbReference type="EMBL" id="JEMG01000001">
    <property type="protein sequence ID" value="EYC50224.1"/>
    <property type="molecule type" value="Genomic_DNA"/>
</dbReference>
<dbReference type="InterPro" id="IPR012349">
    <property type="entry name" value="Split_barrel_FMN-bd"/>
</dbReference>
<feature type="domain" description="Flavin reductase like" evidence="4">
    <location>
        <begin position="33"/>
        <end position="186"/>
    </location>
</feature>
<dbReference type="InterPro" id="IPR052174">
    <property type="entry name" value="Flavoredoxin"/>
</dbReference>
<evidence type="ECO:0000256" key="3">
    <source>
        <dbReference type="ARBA" id="ARBA00038054"/>
    </source>
</evidence>
<accession>A0A016XDP5</accession>
<name>A0A016XDP5_9BURK</name>
<dbReference type="Proteomes" id="UP000023268">
    <property type="component" value="Unassembled WGS sequence"/>
</dbReference>
<dbReference type="AlphaFoldDB" id="A0A016XDP5"/>
<evidence type="ECO:0000259" key="4">
    <source>
        <dbReference type="SMART" id="SM00903"/>
    </source>
</evidence>
<dbReference type="InterPro" id="IPR002563">
    <property type="entry name" value="Flavin_Rdtase-like_dom"/>
</dbReference>
<dbReference type="SMART" id="SM00903">
    <property type="entry name" value="Flavin_Reduct"/>
    <property type="match status" value="1"/>
</dbReference>
<comment type="caution">
    <text evidence="5">The sequence shown here is derived from an EMBL/GenBank/DDBJ whole genome shotgun (WGS) entry which is preliminary data.</text>
</comment>
<dbReference type="Gene3D" id="2.30.110.10">
    <property type="entry name" value="Electron Transport, Fmn-binding Protein, Chain A"/>
    <property type="match status" value="1"/>
</dbReference>